<dbReference type="GO" id="GO:0009103">
    <property type="term" value="P:lipopolysaccharide biosynthetic process"/>
    <property type="evidence" value="ECO:0007669"/>
    <property type="project" value="UniProtKB-ARBA"/>
</dbReference>
<evidence type="ECO:0000256" key="8">
    <source>
        <dbReference type="SAM" id="Phobius"/>
    </source>
</evidence>
<evidence type="ECO:0000256" key="7">
    <source>
        <dbReference type="ARBA" id="ARBA00023136"/>
    </source>
</evidence>
<keyword evidence="4" id="KW-0808">Transferase</keyword>
<evidence type="ECO:0000256" key="2">
    <source>
        <dbReference type="ARBA" id="ARBA00022475"/>
    </source>
</evidence>
<comment type="caution">
    <text evidence="10">The sequence shown here is derived from an EMBL/GenBank/DDBJ whole genome shotgun (WGS) entry which is preliminary data.</text>
</comment>
<dbReference type="PATRIC" id="fig|38307.3.peg.2729"/>
<feature type="transmembrane region" description="Helical" evidence="8">
    <location>
        <begin position="284"/>
        <end position="304"/>
    </location>
</feature>
<dbReference type="EMBL" id="LUTU01000013">
    <property type="protein sequence ID" value="OAJ66877.1"/>
    <property type="molecule type" value="Genomic_DNA"/>
</dbReference>
<evidence type="ECO:0000256" key="1">
    <source>
        <dbReference type="ARBA" id="ARBA00004651"/>
    </source>
</evidence>
<feature type="transmembrane region" description="Helical" evidence="8">
    <location>
        <begin position="335"/>
        <end position="352"/>
    </location>
</feature>
<evidence type="ECO:0000313" key="10">
    <source>
        <dbReference type="EMBL" id="OAJ66877.1"/>
    </source>
</evidence>
<organism evidence="10 11">
    <name type="scientific">Gluconobacter cerinus</name>
    <dbReference type="NCBI Taxonomy" id="38307"/>
    <lineage>
        <taxon>Bacteria</taxon>
        <taxon>Pseudomonadati</taxon>
        <taxon>Pseudomonadota</taxon>
        <taxon>Alphaproteobacteria</taxon>
        <taxon>Acetobacterales</taxon>
        <taxon>Acetobacteraceae</taxon>
        <taxon>Gluconobacter</taxon>
    </lineage>
</organism>
<dbReference type="RefSeq" id="WP_064275134.1">
    <property type="nucleotide sequence ID" value="NZ_LUTU01000013.1"/>
</dbReference>
<name>A0A1B6VIU2_9PROT</name>
<gene>
    <name evidence="10" type="ORF">A0123_02614</name>
</gene>
<keyword evidence="2" id="KW-1003">Cell membrane</keyword>
<evidence type="ECO:0000256" key="5">
    <source>
        <dbReference type="ARBA" id="ARBA00022692"/>
    </source>
</evidence>
<feature type="transmembrane region" description="Helical" evidence="8">
    <location>
        <begin position="162"/>
        <end position="189"/>
    </location>
</feature>
<keyword evidence="3" id="KW-0328">Glycosyltransferase</keyword>
<keyword evidence="7 8" id="KW-0472">Membrane</keyword>
<dbReference type="InterPro" id="IPR050297">
    <property type="entry name" value="LipidA_mod_glycosyltrf_83"/>
</dbReference>
<evidence type="ECO:0000256" key="4">
    <source>
        <dbReference type="ARBA" id="ARBA00022679"/>
    </source>
</evidence>
<proteinExistence type="predicted"/>
<feature type="transmembrane region" description="Helical" evidence="8">
    <location>
        <begin position="78"/>
        <end position="96"/>
    </location>
</feature>
<feature type="domain" description="Glycosyltransferase RgtA/B/C/D-like" evidence="9">
    <location>
        <begin position="58"/>
        <end position="217"/>
    </location>
</feature>
<evidence type="ECO:0000256" key="3">
    <source>
        <dbReference type="ARBA" id="ARBA00022676"/>
    </source>
</evidence>
<protein>
    <recommendedName>
        <fullName evidence="9">Glycosyltransferase RgtA/B/C/D-like domain-containing protein</fullName>
    </recommendedName>
</protein>
<dbReference type="PANTHER" id="PTHR33908">
    <property type="entry name" value="MANNOSYLTRANSFERASE YKCB-RELATED"/>
    <property type="match status" value="1"/>
</dbReference>
<reference evidence="10 11" key="1">
    <citation type="submission" date="2016-03" db="EMBL/GenBank/DDBJ databases">
        <title>Draft genome sequence of Gluconobacter cerinus strain CECT 9110.</title>
        <authorList>
            <person name="Sainz F."/>
            <person name="Mas A."/>
            <person name="Torija M.J."/>
        </authorList>
    </citation>
    <scope>NUCLEOTIDE SEQUENCE [LARGE SCALE GENOMIC DNA]</scope>
    <source>
        <strain evidence="10 11">CECT 9110</strain>
    </source>
</reference>
<accession>A0A1B6VIU2</accession>
<dbReference type="AlphaFoldDB" id="A0A1B6VIU2"/>
<dbReference type="PANTHER" id="PTHR33908:SF11">
    <property type="entry name" value="MEMBRANE PROTEIN"/>
    <property type="match status" value="1"/>
</dbReference>
<dbReference type="OrthoDB" id="345761at2"/>
<dbReference type="GO" id="GO:0016763">
    <property type="term" value="F:pentosyltransferase activity"/>
    <property type="evidence" value="ECO:0007669"/>
    <property type="project" value="TreeGrafter"/>
</dbReference>
<feature type="transmembrane region" description="Helical" evidence="8">
    <location>
        <begin position="132"/>
        <end position="150"/>
    </location>
</feature>
<evidence type="ECO:0000259" key="9">
    <source>
        <dbReference type="Pfam" id="PF13231"/>
    </source>
</evidence>
<dbReference type="GO" id="GO:0005886">
    <property type="term" value="C:plasma membrane"/>
    <property type="evidence" value="ECO:0007669"/>
    <property type="project" value="UniProtKB-SubCell"/>
</dbReference>
<feature type="transmembrane region" description="Helical" evidence="8">
    <location>
        <begin position="258"/>
        <end position="278"/>
    </location>
</feature>
<keyword evidence="6 8" id="KW-1133">Transmembrane helix</keyword>
<dbReference type="Pfam" id="PF13231">
    <property type="entry name" value="PMT_2"/>
    <property type="match status" value="1"/>
</dbReference>
<evidence type="ECO:0000256" key="6">
    <source>
        <dbReference type="ARBA" id="ARBA00022989"/>
    </source>
</evidence>
<evidence type="ECO:0000313" key="11">
    <source>
        <dbReference type="Proteomes" id="UP000077786"/>
    </source>
</evidence>
<keyword evidence="5 8" id="KW-0812">Transmembrane</keyword>
<sequence length="478" mass="54348">MTKNRNEFLLNLSLLFFIILCRTQTFGNPLIYSDEEFYLFGGGRILHGDLPYLQFWDRKPVGIFLLYAFFHLFGPYRIFAYQFGAVIAVWGTAWLLFRMGKTIASTTAAFLSALLYPALLNLSRGEGGQTPIFYNFLVTAAIALVLHDLLQPDGKIRRKIALFAIFLFGLAMQIKYTVVFEGTFVGIYYVVRQYLTSRSVSEALKNTGLLALIGLLPTFLAFCFYLTIGHPGAWIFANLDSIFLRGHFPDGEAHHLEIRMLQAALPLLPGLIATILIARAKPWPAHYVFLILWAGAACLGIIAFGGWYPHYILPLYAPLALTCVSLWTWRTGRVWLIGLLCIVSIVGQLSLHRHRINDGDQRNFQTMLDIFKQKPGCVFVYQGPPALYDTPYWCSLTNHPFPGHFNTAVEAHATGMNVLQELDRVLARKPEYIVTEDASPLRENIATRREVFKTIKTDYTLVYRFTSVNDSLYIYRHK</sequence>
<feature type="transmembrane region" description="Helical" evidence="8">
    <location>
        <begin position="209"/>
        <end position="237"/>
    </location>
</feature>
<dbReference type="Proteomes" id="UP000077786">
    <property type="component" value="Unassembled WGS sequence"/>
</dbReference>
<dbReference type="InterPro" id="IPR038731">
    <property type="entry name" value="RgtA/B/C-like"/>
</dbReference>
<comment type="subcellular location">
    <subcellularLocation>
        <location evidence="1">Cell membrane</location>
        <topology evidence="1">Multi-pass membrane protein</topology>
    </subcellularLocation>
</comment>